<proteinExistence type="predicted"/>
<dbReference type="Proteomes" id="UP000623687">
    <property type="component" value="Unassembled WGS sequence"/>
</dbReference>
<accession>A0A8H6ZPL1</accession>
<feature type="domain" description="DUF6593" evidence="1">
    <location>
        <begin position="14"/>
        <end position="187"/>
    </location>
</feature>
<keyword evidence="3" id="KW-1185">Reference proteome</keyword>
<dbReference type="OrthoDB" id="3256331at2759"/>
<comment type="caution">
    <text evidence="2">The sequence shown here is derived from an EMBL/GenBank/DDBJ whole genome shotgun (WGS) entry which is preliminary data.</text>
</comment>
<evidence type="ECO:0000313" key="3">
    <source>
        <dbReference type="Proteomes" id="UP000623687"/>
    </source>
</evidence>
<protein>
    <recommendedName>
        <fullName evidence="1">DUF6593 domain-containing protein</fullName>
    </recommendedName>
</protein>
<sequence length="275" mass="30716">MITNSNLSLTLTPDNPSNCDLTDAEIGKVVYHVFTVFDPQTTTIVENAAGEKIASWEWSDVRSDVLTLGNAPPVSSSVWLKKSMVPFKDTVIFTGTDTKTYKWKGNSLGSSLELFSPDDKSSAIARFTKSYRVKNQNTDPPTYTTTPSQLVIAGYVVSGDFSSPDHEALRLQDLIVVSFLMLEKSKRARDKSVTNRSKHRVFTVFNPKTTTVVENNAAAERIESLEWNDCLVVEEDYSVIQRVGDCIYHPPRSAQNELRTIRTVAFTGLDNKTYK</sequence>
<dbReference type="GeneID" id="59379353"/>
<dbReference type="VEuPathDB" id="FungiDB:PC9H_009535"/>
<reference evidence="2" key="1">
    <citation type="submission" date="2019-07" db="EMBL/GenBank/DDBJ databases">
        <authorList>
            <person name="Palmer J.M."/>
        </authorList>
    </citation>
    <scope>NUCLEOTIDE SEQUENCE</scope>
    <source>
        <strain evidence="2">PC9</strain>
    </source>
</reference>
<evidence type="ECO:0000313" key="2">
    <source>
        <dbReference type="EMBL" id="KAF7424229.1"/>
    </source>
</evidence>
<name>A0A8H6ZPL1_PLEOS</name>
<dbReference type="AlphaFoldDB" id="A0A8H6ZPL1"/>
<dbReference type="Pfam" id="PF20236">
    <property type="entry name" value="DUF6593"/>
    <property type="match status" value="1"/>
</dbReference>
<organism evidence="2 3">
    <name type="scientific">Pleurotus ostreatus</name>
    <name type="common">Oyster mushroom</name>
    <name type="synonym">White-rot fungus</name>
    <dbReference type="NCBI Taxonomy" id="5322"/>
    <lineage>
        <taxon>Eukaryota</taxon>
        <taxon>Fungi</taxon>
        <taxon>Dikarya</taxon>
        <taxon>Basidiomycota</taxon>
        <taxon>Agaricomycotina</taxon>
        <taxon>Agaricomycetes</taxon>
        <taxon>Agaricomycetidae</taxon>
        <taxon>Agaricales</taxon>
        <taxon>Pleurotineae</taxon>
        <taxon>Pleurotaceae</taxon>
        <taxon>Pleurotus</taxon>
    </lineage>
</organism>
<evidence type="ECO:0000259" key="1">
    <source>
        <dbReference type="Pfam" id="PF20236"/>
    </source>
</evidence>
<dbReference type="EMBL" id="JACETU010000007">
    <property type="protein sequence ID" value="KAF7424229.1"/>
    <property type="molecule type" value="Genomic_DNA"/>
</dbReference>
<dbReference type="InterPro" id="IPR046528">
    <property type="entry name" value="DUF6593"/>
</dbReference>
<gene>
    <name evidence="2" type="ORF">PC9H_009535</name>
</gene>
<dbReference type="RefSeq" id="XP_036628423.1">
    <property type="nucleotide sequence ID" value="XM_036779034.1"/>
</dbReference>